<feature type="transmembrane region" description="Helical" evidence="1">
    <location>
        <begin position="37"/>
        <end position="57"/>
    </location>
</feature>
<name>A0A3A9XU71_9ACTN</name>
<evidence type="ECO:0008006" key="4">
    <source>
        <dbReference type="Google" id="ProtNLM"/>
    </source>
</evidence>
<gene>
    <name evidence="2" type="ORF">D7044_26160</name>
</gene>
<evidence type="ECO:0000313" key="2">
    <source>
        <dbReference type="EMBL" id="RKN28342.1"/>
    </source>
</evidence>
<dbReference type="AlphaFoldDB" id="A0A3A9XU71"/>
<reference evidence="2 3" key="1">
    <citation type="submission" date="2018-09" db="EMBL/GenBank/DDBJ databases">
        <title>Micromonospora sp. nov. MS1-9, isolated from a root of Musa sp.</title>
        <authorList>
            <person name="Kuncharoen N."/>
            <person name="Kudo T."/>
            <person name="Ohkuma M."/>
            <person name="Yuki M."/>
            <person name="Tanasupawat S."/>
        </authorList>
    </citation>
    <scope>NUCLEOTIDE SEQUENCE [LARGE SCALE GENOMIC DNA]</scope>
    <source>
        <strain evidence="2 3">MS1-9</strain>
    </source>
</reference>
<dbReference type="Proteomes" id="UP000275865">
    <property type="component" value="Unassembled WGS sequence"/>
</dbReference>
<protein>
    <recommendedName>
        <fullName evidence="4">PknH-like extracellular domain-containing protein</fullName>
    </recommendedName>
</protein>
<evidence type="ECO:0000256" key="1">
    <source>
        <dbReference type="SAM" id="Phobius"/>
    </source>
</evidence>
<sequence>MRDYPTFVEKVQRDLRDVRWPDPDEIRARARRRSRRNVAAVTAVLALAGVSAITLVAPDHSSAPPAASVDPSGPVRAEITTEALLRPADLGLESAESQLTESGLAEPIRIDDMLGACRTSQGLSQTWPSRWSRSQTLLAERPASVALAPGDVQAMQDVYRLTPGGAEAFLADLDQILAPCVQWRSVGPYDWKGRAGTAEAVHQWRIVRRDFAGDGAAMVQHVVTRARDVKTGEPSGEVPQPTYKAIIRVGDLIAVLGLGRHGTESELLQLSTVAAGRMCQAANPGC</sequence>
<accession>A0A3A9XU71</accession>
<keyword evidence="1" id="KW-0472">Membrane</keyword>
<evidence type="ECO:0000313" key="3">
    <source>
        <dbReference type="Proteomes" id="UP000275865"/>
    </source>
</evidence>
<keyword evidence="1" id="KW-1133">Transmembrane helix</keyword>
<comment type="caution">
    <text evidence="2">The sequence shown here is derived from an EMBL/GenBank/DDBJ whole genome shotgun (WGS) entry which is preliminary data.</text>
</comment>
<dbReference type="RefSeq" id="WP_120690471.1">
    <property type="nucleotide sequence ID" value="NZ_RAZT01000015.1"/>
</dbReference>
<keyword evidence="1" id="KW-0812">Transmembrane</keyword>
<proteinExistence type="predicted"/>
<organism evidence="2 3">
    <name type="scientific">Micromonospora musae</name>
    <dbReference type="NCBI Taxonomy" id="1894970"/>
    <lineage>
        <taxon>Bacteria</taxon>
        <taxon>Bacillati</taxon>
        <taxon>Actinomycetota</taxon>
        <taxon>Actinomycetes</taxon>
        <taxon>Micromonosporales</taxon>
        <taxon>Micromonosporaceae</taxon>
        <taxon>Micromonospora</taxon>
    </lineage>
</organism>
<dbReference type="EMBL" id="RAZT01000015">
    <property type="protein sequence ID" value="RKN28342.1"/>
    <property type="molecule type" value="Genomic_DNA"/>
</dbReference>